<comment type="caution">
    <text evidence="1">The sequence shown here is derived from an EMBL/GenBank/DDBJ whole genome shotgun (WGS) entry which is preliminary data.</text>
</comment>
<protein>
    <submittedName>
        <fullName evidence="1">Uncharacterized protein</fullName>
    </submittedName>
</protein>
<evidence type="ECO:0000313" key="1">
    <source>
        <dbReference type="EMBL" id="KAJ7987561.1"/>
    </source>
</evidence>
<sequence>MNKYQHNLHSQEIMKVVLFALVIFCLTGILHAEALDQSAENSPTQHMHALAKRYAESTIASDMSKIMDSMMQKNFVNFLLNQKEKKSMYFVTPEDDPEAPLSNNLLKKLTEPLWNGKTMTN</sequence>
<reference evidence="1" key="1">
    <citation type="submission" date="2021-05" db="EMBL/GenBank/DDBJ databases">
        <authorList>
            <person name="Pan Q."/>
            <person name="Jouanno E."/>
            <person name="Zahm M."/>
            <person name="Klopp C."/>
            <person name="Cabau C."/>
            <person name="Louis A."/>
            <person name="Berthelot C."/>
            <person name="Parey E."/>
            <person name="Roest Crollius H."/>
            <person name="Montfort J."/>
            <person name="Robinson-Rechavi M."/>
            <person name="Bouchez O."/>
            <person name="Lampietro C."/>
            <person name="Lopez Roques C."/>
            <person name="Donnadieu C."/>
            <person name="Postlethwait J."/>
            <person name="Bobe J."/>
            <person name="Dillon D."/>
            <person name="Chandos A."/>
            <person name="von Hippel F."/>
            <person name="Guiguen Y."/>
        </authorList>
    </citation>
    <scope>NUCLEOTIDE SEQUENCE</scope>
    <source>
        <strain evidence="1">YG-Jan2019</strain>
    </source>
</reference>
<gene>
    <name evidence="1" type="ORF">DPEC_G00327760</name>
</gene>
<dbReference type="Proteomes" id="UP001157502">
    <property type="component" value="Chromosome 32"/>
</dbReference>
<proteinExistence type="predicted"/>
<dbReference type="EMBL" id="CM055759">
    <property type="protein sequence ID" value="KAJ7987561.1"/>
    <property type="molecule type" value="Genomic_DNA"/>
</dbReference>
<evidence type="ECO:0000313" key="2">
    <source>
        <dbReference type="Proteomes" id="UP001157502"/>
    </source>
</evidence>
<organism evidence="1 2">
    <name type="scientific">Dallia pectoralis</name>
    <name type="common">Alaska blackfish</name>
    <dbReference type="NCBI Taxonomy" id="75939"/>
    <lineage>
        <taxon>Eukaryota</taxon>
        <taxon>Metazoa</taxon>
        <taxon>Chordata</taxon>
        <taxon>Craniata</taxon>
        <taxon>Vertebrata</taxon>
        <taxon>Euteleostomi</taxon>
        <taxon>Actinopterygii</taxon>
        <taxon>Neopterygii</taxon>
        <taxon>Teleostei</taxon>
        <taxon>Protacanthopterygii</taxon>
        <taxon>Esociformes</taxon>
        <taxon>Umbridae</taxon>
        <taxon>Dallia</taxon>
    </lineage>
</organism>
<accession>A0ACC2F851</accession>
<name>A0ACC2F851_DALPE</name>
<keyword evidence="2" id="KW-1185">Reference proteome</keyword>